<protein>
    <recommendedName>
        <fullName evidence="2">Flagellar Assembly Protein A N-terminal region domain-containing protein</fullName>
    </recommendedName>
</protein>
<organism evidence="3 4">
    <name type="scientific">Effusibacillus lacus</name>
    <dbReference type="NCBI Taxonomy" id="1348429"/>
    <lineage>
        <taxon>Bacteria</taxon>
        <taxon>Bacillati</taxon>
        <taxon>Bacillota</taxon>
        <taxon>Bacilli</taxon>
        <taxon>Bacillales</taxon>
        <taxon>Alicyclobacillaceae</taxon>
        <taxon>Effusibacillus</taxon>
    </lineage>
</organism>
<dbReference type="InterPro" id="IPR046866">
    <property type="entry name" value="FapA_N"/>
</dbReference>
<gene>
    <name evidence="3" type="ORF">EFBL_2176</name>
</gene>
<accession>A0A292YNR0</accession>
<evidence type="ECO:0000313" key="4">
    <source>
        <dbReference type="Proteomes" id="UP000217785"/>
    </source>
</evidence>
<evidence type="ECO:0000313" key="3">
    <source>
        <dbReference type="EMBL" id="GAX90549.1"/>
    </source>
</evidence>
<dbReference type="Pfam" id="PF20250">
    <property type="entry name" value="FapA_N"/>
    <property type="match status" value="1"/>
</dbReference>
<proteinExistence type="predicted"/>
<dbReference type="PANTHER" id="PTHR38032">
    <property type="entry name" value="POLYMERASE-RELATED"/>
    <property type="match status" value="1"/>
</dbReference>
<keyword evidence="4" id="KW-1185">Reference proteome</keyword>
<feature type="coiled-coil region" evidence="1">
    <location>
        <begin position="352"/>
        <end position="379"/>
    </location>
</feature>
<dbReference type="OrthoDB" id="9816426at2"/>
<dbReference type="EMBL" id="BDUF01000059">
    <property type="protein sequence ID" value="GAX90549.1"/>
    <property type="molecule type" value="Genomic_DNA"/>
</dbReference>
<dbReference type="Proteomes" id="UP000217785">
    <property type="component" value="Unassembled WGS sequence"/>
</dbReference>
<sequence length="472" mass="51583">MEDMDERSYWSRNAKVLLEEGGLFGSLLLDSAPPEGLCLSPEGLQEFIRQNGIQFGIDPVVCQQIAISPGSYVKERVRIAKGKPPVNGKDAQIEIYIEVDGEHRPKILENGRVDYFDMGSVQTVVKGQLLARRIPPTDGQDGLGVNGHPLPAKKGKDYRLPQGRNTVIEEDGCVLKAEKDGHVVYIPKENKIHVLEEFVVQKDVDFSVGNIEFSGSVRVNGNVQPGFKIKAEGDIEVQGYVDAAMIEAGGNVTIRGGVQGRLKGFVKAGGNLKTPFIQNAVVDVGGNCLVGESIMHSNVSAGLKIVMEGRKAVIVGGIVRAGEEVVTRVLGSPMATPTEVEVGVHPHLRSELNAIHESLKELHKNVDKTQKAIALLENMAGMGGHLPPDKAALLQKLKMTHEHYKVEEEEFMLRRSEIEILLQEVKGARVNVFDTVYSGVKITISNYSYFVRDSISRAAFVIKDAEIRTVPL</sequence>
<name>A0A292YNR0_9BACL</name>
<dbReference type="RefSeq" id="WP_096182274.1">
    <property type="nucleotide sequence ID" value="NZ_BDUF01000059.1"/>
</dbReference>
<reference evidence="4" key="1">
    <citation type="submission" date="2017-07" db="EMBL/GenBank/DDBJ databases">
        <title>Draft genome sequence of Effusibacillus lacus strain skLN1.</title>
        <authorList>
            <person name="Watanabe M."/>
            <person name="Kojima H."/>
            <person name="Fukui M."/>
        </authorList>
    </citation>
    <scope>NUCLEOTIDE SEQUENCE [LARGE SCALE GENOMIC DNA]</scope>
    <source>
        <strain evidence="4">skLN1</strain>
    </source>
</reference>
<dbReference type="InterPro" id="IPR005646">
    <property type="entry name" value="FapA"/>
</dbReference>
<dbReference type="InterPro" id="IPR046865">
    <property type="entry name" value="FapA_b_solenoid"/>
</dbReference>
<keyword evidence="1" id="KW-0175">Coiled coil</keyword>
<feature type="domain" description="Flagellar Assembly Protein A N-terminal region" evidence="2">
    <location>
        <begin position="33"/>
        <end position="186"/>
    </location>
</feature>
<evidence type="ECO:0000259" key="2">
    <source>
        <dbReference type="Pfam" id="PF20250"/>
    </source>
</evidence>
<dbReference type="Pfam" id="PF03961">
    <property type="entry name" value="FapA"/>
    <property type="match status" value="1"/>
</dbReference>
<comment type="caution">
    <text evidence="3">The sequence shown here is derived from an EMBL/GenBank/DDBJ whole genome shotgun (WGS) entry which is preliminary data.</text>
</comment>
<evidence type="ECO:0000256" key="1">
    <source>
        <dbReference type="SAM" id="Coils"/>
    </source>
</evidence>
<dbReference type="PANTHER" id="PTHR38032:SF1">
    <property type="entry name" value="RNA-BINDING PROTEIN KHPB N-TERMINAL DOMAIN-CONTAINING PROTEIN"/>
    <property type="match status" value="1"/>
</dbReference>
<dbReference type="AlphaFoldDB" id="A0A292YNR0"/>